<sequence>MSYPLKYIPSHLRRRQLPNTLDDTSRQLQSASDPACPPSGKFTHTDLLRIFDTPHLCSLAFFTLPSSDSTSYETYNKKKDRPSFQFNHDNGKLMKIVGYPPDKHPLNHLINFIVVFEGAHPDWLEKNELWLHTHSKELIEDYGKD</sequence>
<keyword evidence="2" id="KW-1185">Reference proteome</keyword>
<reference evidence="2" key="2">
    <citation type="submission" date="2013-12" db="EMBL/GenBank/DDBJ databases">
        <title>Evolution of pathogenesis and genome organization in the Tremellales.</title>
        <authorList>
            <person name="Cuomo C."/>
            <person name="Litvintseva A."/>
            <person name="Heitman J."/>
            <person name="Chen Y."/>
            <person name="Sun S."/>
            <person name="Springer D."/>
            <person name="Dromer F."/>
            <person name="Young S."/>
            <person name="Zeng Q."/>
            <person name="Chapman S."/>
            <person name="Gujja S."/>
            <person name="Saif S."/>
            <person name="Birren B."/>
        </authorList>
    </citation>
    <scope>NUCLEOTIDE SEQUENCE [LARGE SCALE GENOMIC DNA]</scope>
    <source>
        <strain evidence="2">CBS 10435</strain>
    </source>
</reference>
<gene>
    <name evidence="1" type="ORF">L486_04113</name>
</gene>
<dbReference type="Proteomes" id="UP000092583">
    <property type="component" value="Unassembled WGS sequence"/>
</dbReference>
<protein>
    <submittedName>
        <fullName evidence="1">Uncharacterized protein</fullName>
    </submittedName>
</protein>
<evidence type="ECO:0000313" key="1">
    <source>
        <dbReference type="EMBL" id="OCF58084.1"/>
    </source>
</evidence>
<dbReference type="EMBL" id="KI669462">
    <property type="protein sequence ID" value="OCF58084.1"/>
    <property type="molecule type" value="Genomic_DNA"/>
</dbReference>
<name>A0A1B9IRP4_9TREE</name>
<reference evidence="1 2" key="1">
    <citation type="submission" date="2013-07" db="EMBL/GenBank/DDBJ databases">
        <title>The Genome Sequence of Kwoniella mangroviensis CBS10435.</title>
        <authorList>
            <consortium name="The Broad Institute Genome Sequencing Platform"/>
            <person name="Cuomo C."/>
            <person name="Litvintseva A."/>
            <person name="Chen Y."/>
            <person name="Heitman J."/>
            <person name="Sun S."/>
            <person name="Springer D."/>
            <person name="Dromer F."/>
            <person name="Young S.K."/>
            <person name="Zeng Q."/>
            <person name="Gargeya S."/>
            <person name="Fitzgerald M."/>
            <person name="Abouelleil A."/>
            <person name="Alvarado L."/>
            <person name="Berlin A.M."/>
            <person name="Chapman S.B."/>
            <person name="Dewar J."/>
            <person name="Goldberg J."/>
            <person name="Griggs A."/>
            <person name="Gujja S."/>
            <person name="Hansen M."/>
            <person name="Howarth C."/>
            <person name="Imamovic A."/>
            <person name="Larimer J."/>
            <person name="McCowan C."/>
            <person name="Murphy C."/>
            <person name="Pearson M."/>
            <person name="Priest M."/>
            <person name="Roberts A."/>
            <person name="Saif S."/>
            <person name="Shea T."/>
            <person name="Sykes S."/>
            <person name="Wortman J."/>
            <person name="Nusbaum C."/>
            <person name="Birren B."/>
        </authorList>
    </citation>
    <scope>NUCLEOTIDE SEQUENCE [LARGE SCALE GENOMIC DNA]</scope>
    <source>
        <strain evidence="1 2">CBS 10435</strain>
    </source>
</reference>
<accession>A0A1B9IRP4</accession>
<proteinExistence type="predicted"/>
<dbReference type="AlphaFoldDB" id="A0A1B9IRP4"/>
<organism evidence="1 2">
    <name type="scientific">Kwoniella mangroviensis CBS 10435</name>
    <dbReference type="NCBI Taxonomy" id="1331196"/>
    <lineage>
        <taxon>Eukaryota</taxon>
        <taxon>Fungi</taxon>
        <taxon>Dikarya</taxon>
        <taxon>Basidiomycota</taxon>
        <taxon>Agaricomycotina</taxon>
        <taxon>Tremellomycetes</taxon>
        <taxon>Tremellales</taxon>
        <taxon>Cryptococcaceae</taxon>
        <taxon>Kwoniella</taxon>
    </lineage>
</organism>
<evidence type="ECO:0000313" key="2">
    <source>
        <dbReference type="Proteomes" id="UP000092583"/>
    </source>
</evidence>